<dbReference type="Gene3D" id="1.10.287.1490">
    <property type="match status" value="1"/>
</dbReference>
<dbReference type="Gene3D" id="1.20.5.340">
    <property type="match status" value="1"/>
</dbReference>
<keyword evidence="4" id="KW-1185">Reference proteome</keyword>
<feature type="compositionally biased region" description="Basic and acidic residues" evidence="2">
    <location>
        <begin position="224"/>
        <end position="234"/>
    </location>
</feature>
<dbReference type="EMBL" id="CAMPGE010026517">
    <property type="protein sequence ID" value="CAI2384200.1"/>
    <property type="molecule type" value="Genomic_DNA"/>
</dbReference>
<feature type="compositionally biased region" description="Polar residues" evidence="2">
    <location>
        <begin position="118"/>
        <end position="128"/>
    </location>
</feature>
<accession>A0AAD2D971</accession>
<feature type="region of interest" description="Disordered" evidence="2">
    <location>
        <begin position="201"/>
        <end position="234"/>
    </location>
</feature>
<feature type="coiled-coil region" evidence="1">
    <location>
        <begin position="385"/>
        <end position="647"/>
    </location>
</feature>
<organism evidence="3 4">
    <name type="scientific">Euplotes crassus</name>
    <dbReference type="NCBI Taxonomy" id="5936"/>
    <lineage>
        <taxon>Eukaryota</taxon>
        <taxon>Sar</taxon>
        <taxon>Alveolata</taxon>
        <taxon>Ciliophora</taxon>
        <taxon>Intramacronucleata</taxon>
        <taxon>Spirotrichea</taxon>
        <taxon>Hypotrichia</taxon>
        <taxon>Euplotida</taxon>
        <taxon>Euplotidae</taxon>
        <taxon>Moneuplotes</taxon>
    </lineage>
</organism>
<dbReference type="AlphaFoldDB" id="A0AAD2D971"/>
<evidence type="ECO:0000256" key="1">
    <source>
        <dbReference type="SAM" id="Coils"/>
    </source>
</evidence>
<sequence>MATIVPINVDLNKLFEAKLTYGFDPLKEAIEGLLRNQELHNKMIQDLVEEQKENSLTKNQNKDLLEKLNSQNDKIENLENNLKDHEDRIKQLEDKSDDHENRIKELEEKLENSKTHYDYSQTVVNNGKQRPVGEELENELKHLLSRVDNTEKNLEKLLKKKSDFNSTVPTSETIDNDDEEDTRESLENQLQLIKTRLSRVEDSNNELKNTIKNSSDEKEDGDESVDKSYADEVDKNIQELRQKIKEIEEKLKKLRESNRPSKMTSSSDTKGSDYTNVIIDLSERVEALEQSNEKTIERVDDHNERIEKLEKETDSNKDKIMNNKNDINELKDTIVDKVDADLFDNEISYLKELLNQIGSSSGEKIEIPQLPPPKAGLSTKDANKLKELAAKVPELERLINDILERLGRAENNIENHDKNIKGHDKSIEEIWAELAKKANTNDLKDLFDRLNQLENDLEKLVEYMNNNDKGKPTALPTMGKSDDKRLKNLEEKVEDLRNHCNQSLRDIEKTLEALNSELKGTNKDVSDLKDDLLKLMQKINKLEHKVNALADQKQNSDTPVAVQTGADADKLEDLRKQLNELRNDYRNFKNEVLNQFNNVNNELDRKANLEDLENLKKLLKNKLEDLEKALNKTKNDLKRALRILNDKIARGAEASQPKEDRDDAMFSKKPLQGVSCASCDKNVVNLQGLPADFYNWKKLPQSKDRIPMMGQGFSRMLQSISNEYLAPSHSPVKTSYNGFKEDSVASGRSNLKRRPGSGSGGANMQVDDIETEAASKMLPSINQGKN</sequence>
<comment type="caution">
    <text evidence="3">The sequence shown here is derived from an EMBL/GenBank/DDBJ whole genome shotgun (WGS) entry which is preliminary data.</text>
</comment>
<feature type="compositionally biased region" description="Polar residues" evidence="2">
    <location>
        <begin position="260"/>
        <end position="275"/>
    </location>
</feature>
<dbReference type="PANTHER" id="PTHR45615:SF80">
    <property type="entry name" value="GRIP DOMAIN-CONTAINING PROTEIN"/>
    <property type="match status" value="1"/>
</dbReference>
<dbReference type="Proteomes" id="UP001295684">
    <property type="component" value="Unassembled WGS sequence"/>
</dbReference>
<proteinExistence type="predicted"/>
<feature type="region of interest" description="Disordered" evidence="2">
    <location>
        <begin position="113"/>
        <end position="132"/>
    </location>
</feature>
<protein>
    <submittedName>
        <fullName evidence="3">Uncharacterized protein</fullName>
    </submittedName>
</protein>
<feature type="region of interest" description="Disordered" evidence="2">
    <location>
        <begin position="165"/>
        <end position="186"/>
    </location>
</feature>
<name>A0AAD2D971_EUPCR</name>
<evidence type="ECO:0000313" key="3">
    <source>
        <dbReference type="EMBL" id="CAI2384200.1"/>
    </source>
</evidence>
<keyword evidence="1" id="KW-0175">Coiled coil</keyword>
<gene>
    <name evidence="3" type="ORF">ECRASSUSDP1_LOCUS25722</name>
</gene>
<dbReference type="PANTHER" id="PTHR45615">
    <property type="entry name" value="MYOSIN HEAVY CHAIN, NON-MUSCLE"/>
    <property type="match status" value="1"/>
</dbReference>
<feature type="region of interest" description="Disordered" evidence="2">
    <location>
        <begin position="252"/>
        <end position="275"/>
    </location>
</feature>
<evidence type="ECO:0000256" key="2">
    <source>
        <dbReference type="SAM" id="MobiDB-lite"/>
    </source>
</evidence>
<evidence type="ECO:0000313" key="4">
    <source>
        <dbReference type="Proteomes" id="UP001295684"/>
    </source>
</evidence>
<feature type="region of interest" description="Disordered" evidence="2">
    <location>
        <begin position="731"/>
        <end position="786"/>
    </location>
</feature>
<reference evidence="3" key="1">
    <citation type="submission" date="2023-07" db="EMBL/GenBank/DDBJ databases">
        <authorList>
            <consortium name="AG Swart"/>
            <person name="Singh M."/>
            <person name="Singh A."/>
            <person name="Seah K."/>
            <person name="Emmerich C."/>
        </authorList>
    </citation>
    <scope>NUCLEOTIDE SEQUENCE</scope>
    <source>
        <strain evidence="3">DP1</strain>
    </source>
</reference>